<dbReference type="AlphaFoldDB" id="A0A9W6INT8"/>
<dbReference type="RefSeq" id="WP_271186839.1">
    <property type="nucleotide sequence ID" value="NZ_BSFE01000005.1"/>
</dbReference>
<evidence type="ECO:0008006" key="4">
    <source>
        <dbReference type="Google" id="ProtNLM"/>
    </source>
</evidence>
<reference evidence="2" key="1">
    <citation type="journal article" date="2014" name="Int. J. Syst. Evol. Microbiol.">
        <title>Complete genome sequence of Corynebacterium casei LMG S-19264T (=DSM 44701T), isolated from a smear-ripened cheese.</title>
        <authorList>
            <consortium name="US DOE Joint Genome Institute (JGI-PGF)"/>
            <person name="Walter F."/>
            <person name="Albersmeier A."/>
            <person name="Kalinowski J."/>
            <person name="Ruckert C."/>
        </authorList>
    </citation>
    <scope>NUCLEOTIDE SEQUENCE</scope>
    <source>
        <strain evidence="2">VKM B-1513</strain>
    </source>
</reference>
<protein>
    <recommendedName>
        <fullName evidence="4">MerC mercury resistance protein</fullName>
    </recommendedName>
</protein>
<dbReference type="InterPro" id="IPR004891">
    <property type="entry name" value="Mercury-R_MerC"/>
</dbReference>
<keyword evidence="1" id="KW-0812">Transmembrane</keyword>
<reference evidence="2" key="2">
    <citation type="submission" date="2023-01" db="EMBL/GenBank/DDBJ databases">
        <authorList>
            <person name="Sun Q."/>
            <person name="Evtushenko L."/>
        </authorList>
    </citation>
    <scope>NUCLEOTIDE SEQUENCE</scope>
    <source>
        <strain evidence="2">VKM B-1513</strain>
    </source>
</reference>
<keyword evidence="3" id="KW-1185">Reference proteome</keyword>
<dbReference type="GO" id="GO:0015097">
    <property type="term" value="F:mercury ion transmembrane transporter activity"/>
    <property type="evidence" value="ECO:0007669"/>
    <property type="project" value="InterPro"/>
</dbReference>
<keyword evidence="1" id="KW-1133">Transmembrane helix</keyword>
<keyword evidence="1" id="KW-0472">Membrane</keyword>
<dbReference type="EMBL" id="BSFE01000005">
    <property type="protein sequence ID" value="GLK52470.1"/>
    <property type="molecule type" value="Genomic_DNA"/>
</dbReference>
<evidence type="ECO:0000256" key="1">
    <source>
        <dbReference type="SAM" id="Phobius"/>
    </source>
</evidence>
<proteinExistence type="predicted"/>
<feature type="transmembrane region" description="Helical" evidence="1">
    <location>
        <begin position="69"/>
        <end position="89"/>
    </location>
</feature>
<dbReference type="GO" id="GO:0016020">
    <property type="term" value="C:membrane"/>
    <property type="evidence" value="ECO:0007669"/>
    <property type="project" value="InterPro"/>
</dbReference>
<feature type="transmembrane region" description="Helical" evidence="1">
    <location>
        <begin position="7"/>
        <end position="29"/>
    </location>
</feature>
<evidence type="ECO:0000313" key="2">
    <source>
        <dbReference type="EMBL" id="GLK52470.1"/>
    </source>
</evidence>
<dbReference type="Pfam" id="PF03203">
    <property type="entry name" value="MerC"/>
    <property type="match status" value="1"/>
</dbReference>
<organism evidence="2 3">
    <name type="scientific">Maricaulis virginensis</name>
    <dbReference type="NCBI Taxonomy" id="144022"/>
    <lineage>
        <taxon>Bacteria</taxon>
        <taxon>Pseudomonadati</taxon>
        <taxon>Pseudomonadota</taxon>
        <taxon>Alphaproteobacteria</taxon>
        <taxon>Maricaulales</taxon>
        <taxon>Maricaulaceae</taxon>
        <taxon>Maricaulis</taxon>
    </lineage>
</organism>
<gene>
    <name evidence="2" type="ORF">GCM10017621_19780</name>
</gene>
<accession>A0A9W6INT8</accession>
<name>A0A9W6INT8_9PROT</name>
<dbReference type="Proteomes" id="UP001143486">
    <property type="component" value="Unassembled WGS sequence"/>
</dbReference>
<sequence>MRRTQDAAGIALSGLCLVHCLALPFLISLGPALVWMEDERIHLALAGLALLVSLNAMRRWPGGMRGIALRGLAVTGLALLFFGALAGISELTERVVTVTGASSLALSHGAAWLTSAGRPAHRH</sequence>
<evidence type="ECO:0000313" key="3">
    <source>
        <dbReference type="Proteomes" id="UP001143486"/>
    </source>
</evidence>
<comment type="caution">
    <text evidence="2">The sequence shown here is derived from an EMBL/GenBank/DDBJ whole genome shotgun (WGS) entry which is preliminary data.</text>
</comment>